<dbReference type="InterPro" id="IPR016155">
    <property type="entry name" value="Mopterin_synth/thiamin_S_b"/>
</dbReference>
<dbReference type="Gene3D" id="3.10.20.280">
    <property type="entry name" value="RnfH-like"/>
    <property type="match status" value="1"/>
</dbReference>
<comment type="caution">
    <text evidence="3">The sequence shown here is derived from an EMBL/GenBank/DDBJ whole genome shotgun (WGS) entry which is preliminary data.</text>
</comment>
<proteinExistence type="inferred from homology"/>
<dbReference type="AlphaFoldDB" id="A0A937D2Z9"/>
<dbReference type="Proteomes" id="UP000613011">
    <property type="component" value="Unassembled WGS sequence"/>
</dbReference>
<dbReference type="RefSeq" id="WP_201681860.1">
    <property type="nucleotide sequence ID" value="NZ_JAEQNA010000001.1"/>
</dbReference>
<dbReference type="InterPro" id="IPR005346">
    <property type="entry name" value="RnfH"/>
</dbReference>
<sequence>MAEGRPIRVTVACSPGPRQVLEWSLELPAGATVRTAIDASPIAREWPDGAAHEPALFVWGRAARPDQLLHDGDRVEWLRGLRVDPKVARRERFRKQGSRAAGLFARRG</sequence>
<organism evidence="3 4">
    <name type="scientific">Ramlibacter aurantiacus</name>
    <dbReference type="NCBI Taxonomy" id="2801330"/>
    <lineage>
        <taxon>Bacteria</taxon>
        <taxon>Pseudomonadati</taxon>
        <taxon>Pseudomonadota</taxon>
        <taxon>Betaproteobacteria</taxon>
        <taxon>Burkholderiales</taxon>
        <taxon>Comamonadaceae</taxon>
        <taxon>Ramlibacter</taxon>
    </lineage>
</organism>
<dbReference type="EMBL" id="JAEQNA010000001">
    <property type="protein sequence ID" value="MBL0418777.1"/>
    <property type="molecule type" value="Genomic_DNA"/>
</dbReference>
<dbReference type="SUPFAM" id="SSF54285">
    <property type="entry name" value="MoaD/ThiS"/>
    <property type="match status" value="1"/>
</dbReference>
<gene>
    <name evidence="3" type="ORF">JI739_00320</name>
</gene>
<dbReference type="PANTHER" id="PTHR37483">
    <property type="entry name" value="UPF0125 PROTEIN RATB"/>
    <property type="match status" value="1"/>
</dbReference>
<evidence type="ECO:0000313" key="4">
    <source>
        <dbReference type="Proteomes" id="UP000613011"/>
    </source>
</evidence>
<dbReference type="InterPro" id="IPR037021">
    <property type="entry name" value="RnfH_sf"/>
</dbReference>
<protein>
    <recommendedName>
        <fullName evidence="2">UPF0125 protein JI739_00320</fullName>
    </recommendedName>
</protein>
<evidence type="ECO:0000313" key="3">
    <source>
        <dbReference type="EMBL" id="MBL0418777.1"/>
    </source>
</evidence>
<evidence type="ECO:0000256" key="1">
    <source>
        <dbReference type="ARBA" id="ARBA00010645"/>
    </source>
</evidence>
<comment type="similarity">
    <text evidence="1 2">Belongs to the UPF0125 (RnfH) family.</text>
</comment>
<name>A0A937D2Z9_9BURK</name>
<keyword evidence="4" id="KW-1185">Reference proteome</keyword>
<accession>A0A937D2Z9</accession>
<reference evidence="3" key="1">
    <citation type="submission" date="2021-01" db="EMBL/GenBank/DDBJ databases">
        <title>Ramlibacter sp. strain AW1 16S ribosomal RNA gene Genome sequencing and assembly.</title>
        <authorList>
            <person name="Kang M."/>
        </authorList>
    </citation>
    <scope>NUCLEOTIDE SEQUENCE</scope>
    <source>
        <strain evidence="3">AW1</strain>
    </source>
</reference>
<dbReference type="Pfam" id="PF03658">
    <property type="entry name" value="Ub-RnfH"/>
    <property type="match status" value="1"/>
</dbReference>
<evidence type="ECO:0000256" key="2">
    <source>
        <dbReference type="HAMAP-Rule" id="MF_00460"/>
    </source>
</evidence>
<dbReference type="HAMAP" id="MF_00460">
    <property type="entry name" value="UPF0125_RnfH"/>
    <property type="match status" value="1"/>
</dbReference>
<dbReference type="PANTHER" id="PTHR37483:SF1">
    <property type="entry name" value="UPF0125 PROTEIN RATB"/>
    <property type="match status" value="1"/>
</dbReference>